<dbReference type="NCBIfam" id="NF045999">
    <property type="entry name" value="MAG1140_fam"/>
    <property type="match status" value="1"/>
</dbReference>
<reference evidence="2" key="1">
    <citation type="submission" date="2021-06" db="EMBL/GenBank/DDBJ databases">
        <title>Novel Mycoplasma species detected in California sea lions (Zalophus californianus) from the USA.</title>
        <authorList>
            <person name="Volokhov D.V."/>
            <person name="Furtak V.A."/>
            <person name="Zagorodnyaya T.A."/>
        </authorList>
    </citation>
    <scope>NUCLEOTIDE SEQUENCE [LARGE SCALE GENOMIC DNA]</scope>
    <source>
        <strain evidence="2">CSL 4779</strain>
    </source>
</reference>
<comment type="caution">
    <text evidence="2">The sequence shown here is derived from an EMBL/GenBank/DDBJ whole genome shotgun (WGS) entry which is preliminary data.</text>
</comment>
<keyword evidence="1" id="KW-0472">Membrane</keyword>
<protein>
    <submittedName>
        <fullName evidence="2">Uncharacterized protein</fullName>
    </submittedName>
</protein>
<sequence length="130" mass="15459">MTKLTKLTKWFWLYLAAITLLSIFVLYFVLTYKIEKTIKINFIVDEKKNLVLLAPERSLFYIEKNKEISINYDNKIYLLKVSAVKKINENVLVTFYKLPRNMRLISNTHIEGVLYYDKGSILSNFISMEY</sequence>
<dbReference type="EMBL" id="JAHMHK010000001">
    <property type="protein sequence ID" value="MBU4693381.1"/>
    <property type="molecule type" value="Genomic_DNA"/>
</dbReference>
<evidence type="ECO:0000256" key="1">
    <source>
        <dbReference type="SAM" id="Phobius"/>
    </source>
</evidence>
<accession>A0ABS6DR10</accession>
<gene>
    <name evidence="2" type="ORF">KQ878_00585</name>
</gene>
<dbReference type="RefSeq" id="WP_216505174.1">
    <property type="nucleotide sequence ID" value="NZ_JAHMHJ010000001.1"/>
</dbReference>
<keyword evidence="1" id="KW-1133">Transmembrane helix</keyword>
<dbReference type="Proteomes" id="UP000812267">
    <property type="component" value="Unassembled WGS sequence"/>
</dbReference>
<keyword evidence="3" id="KW-1185">Reference proteome</keyword>
<proteinExistence type="predicted"/>
<organism evidence="2 3">
    <name type="scientific">Mycoplasma zalophidermidis</name>
    <dbReference type="NCBI Taxonomy" id="398174"/>
    <lineage>
        <taxon>Bacteria</taxon>
        <taxon>Bacillati</taxon>
        <taxon>Mycoplasmatota</taxon>
        <taxon>Mollicutes</taxon>
        <taxon>Mycoplasmataceae</taxon>
        <taxon>Mycoplasma</taxon>
    </lineage>
</organism>
<name>A0ABS6DR10_9MOLU</name>
<keyword evidence="1" id="KW-0812">Transmembrane</keyword>
<feature type="transmembrane region" description="Helical" evidence="1">
    <location>
        <begin position="12"/>
        <end position="30"/>
    </location>
</feature>
<evidence type="ECO:0000313" key="2">
    <source>
        <dbReference type="EMBL" id="MBU4693381.1"/>
    </source>
</evidence>
<evidence type="ECO:0000313" key="3">
    <source>
        <dbReference type="Proteomes" id="UP000812267"/>
    </source>
</evidence>